<accession>A0A3G4ZXJ1</accession>
<keyword evidence="1" id="KW-0812">Transmembrane</keyword>
<organism evidence="2">
    <name type="scientific">Faunusvirus sp</name>
    <dbReference type="NCBI Taxonomy" id="2487766"/>
    <lineage>
        <taxon>Viruses</taxon>
        <taxon>Varidnaviria</taxon>
        <taxon>Bamfordvirae</taxon>
        <taxon>Nucleocytoviricota</taxon>
        <taxon>Megaviricetes</taxon>
        <taxon>Imitervirales</taxon>
        <taxon>Mimiviridae</taxon>
    </lineage>
</organism>
<evidence type="ECO:0000256" key="1">
    <source>
        <dbReference type="SAM" id="Phobius"/>
    </source>
</evidence>
<sequence length="208" mass="23694">MNFYTTANEIADENIRNQLIRYTMDHEIKQYRISLARCLLICTSLIFVFLILLLWGVSTSRNAVYHPQDDVTCGVYKTIDKCMLDCGCGFCSDGSQQCFSRDTNMCITSYWTPSDNDACRSAYDGYSTSYRNIPYVMIVYAVIAVLLIVSIVYNYKTAKIILEKRDLLMVQSSVIVTTQHPIESVEMSINIPHTDDTLSDTLFDESSK</sequence>
<protein>
    <submittedName>
        <fullName evidence="2">Uncharacterized protein</fullName>
    </submittedName>
</protein>
<evidence type="ECO:0000313" key="2">
    <source>
        <dbReference type="EMBL" id="AYV79628.1"/>
    </source>
</evidence>
<feature type="transmembrane region" description="Helical" evidence="1">
    <location>
        <begin position="38"/>
        <end position="57"/>
    </location>
</feature>
<reference evidence="2" key="1">
    <citation type="submission" date="2018-10" db="EMBL/GenBank/DDBJ databases">
        <title>Hidden diversity of soil giant viruses.</title>
        <authorList>
            <person name="Schulz F."/>
            <person name="Alteio L."/>
            <person name="Goudeau D."/>
            <person name="Ryan E.M."/>
            <person name="Malmstrom R.R."/>
            <person name="Blanchard J."/>
            <person name="Woyke T."/>
        </authorList>
    </citation>
    <scope>NUCLEOTIDE SEQUENCE</scope>
    <source>
        <strain evidence="2">FNV1</strain>
    </source>
</reference>
<gene>
    <name evidence="2" type="ORF">Faunusvirus30_7</name>
</gene>
<proteinExistence type="predicted"/>
<dbReference type="EMBL" id="MK072161">
    <property type="protein sequence ID" value="AYV79628.1"/>
    <property type="molecule type" value="Genomic_DNA"/>
</dbReference>
<keyword evidence="1" id="KW-0472">Membrane</keyword>
<keyword evidence="1" id="KW-1133">Transmembrane helix</keyword>
<name>A0A3G4ZXJ1_9VIRU</name>
<feature type="transmembrane region" description="Helical" evidence="1">
    <location>
        <begin position="133"/>
        <end position="155"/>
    </location>
</feature>